<dbReference type="PANTHER" id="PTHR48073:SF2">
    <property type="entry name" value="O-SUCCINYLBENZOATE SYNTHASE"/>
    <property type="match status" value="1"/>
</dbReference>
<dbReference type="EMBL" id="JAEMUH010000005">
    <property type="protein sequence ID" value="MBJ7550301.1"/>
    <property type="molecule type" value="Genomic_DNA"/>
</dbReference>
<evidence type="ECO:0000256" key="2">
    <source>
        <dbReference type="ARBA" id="ARBA00022723"/>
    </source>
</evidence>
<proteinExistence type="inferred from homology"/>
<dbReference type="SMART" id="SM00922">
    <property type="entry name" value="MR_MLE"/>
    <property type="match status" value="1"/>
</dbReference>
<keyword evidence="2" id="KW-0479">Metal-binding</keyword>
<dbReference type="SFLD" id="SFLDF00009">
    <property type="entry name" value="o-succinylbenzoate_synthase"/>
    <property type="match status" value="1"/>
</dbReference>
<dbReference type="PANTHER" id="PTHR48073">
    <property type="entry name" value="O-SUCCINYLBENZOATE SYNTHASE-RELATED"/>
    <property type="match status" value="1"/>
</dbReference>
<dbReference type="SUPFAM" id="SSF51604">
    <property type="entry name" value="Enolase C-terminal domain-like"/>
    <property type="match status" value="1"/>
</dbReference>
<dbReference type="Pfam" id="PF13378">
    <property type="entry name" value="MR_MLE_C"/>
    <property type="match status" value="1"/>
</dbReference>
<comment type="similarity">
    <text evidence="1">Belongs to the mandelate racemase/muconate lactonizing enzyme family.</text>
</comment>
<feature type="domain" description="Mandelate racemase/muconate lactonizing enzyme C-terminal" evidence="4">
    <location>
        <begin position="160"/>
        <end position="258"/>
    </location>
</feature>
<dbReference type="PROSITE" id="PS00909">
    <property type="entry name" value="MR_MLE_2"/>
    <property type="match status" value="1"/>
</dbReference>
<protein>
    <recommendedName>
        <fullName evidence="4">Mandelate racemase/muconate lactonizing enzyme C-terminal domain-containing protein</fullName>
    </recommendedName>
</protein>
<dbReference type="InterPro" id="IPR029065">
    <property type="entry name" value="Enolase_C-like"/>
</dbReference>
<name>A0ABS0Z9H4_9GAMM</name>
<dbReference type="RefSeq" id="WP_199461934.1">
    <property type="nucleotide sequence ID" value="NZ_JAEMUH010000005.1"/>
</dbReference>
<dbReference type="Gene3D" id="3.30.390.10">
    <property type="entry name" value="Enolase-like, N-terminal domain"/>
    <property type="match status" value="1"/>
</dbReference>
<evidence type="ECO:0000313" key="6">
    <source>
        <dbReference type="Proteomes" id="UP000598488"/>
    </source>
</evidence>
<dbReference type="Proteomes" id="UP000598488">
    <property type="component" value="Unassembled WGS sequence"/>
</dbReference>
<dbReference type="SFLD" id="SFLDG00180">
    <property type="entry name" value="muconate_cycloisomerase"/>
    <property type="match status" value="1"/>
</dbReference>
<dbReference type="InterPro" id="IPR036849">
    <property type="entry name" value="Enolase-like_C_sf"/>
</dbReference>
<evidence type="ECO:0000259" key="4">
    <source>
        <dbReference type="SMART" id="SM00922"/>
    </source>
</evidence>
<dbReference type="InterPro" id="IPR029017">
    <property type="entry name" value="Enolase-like_N"/>
</dbReference>
<dbReference type="InterPro" id="IPR018110">
    <property type="entry name" value="Mandel_Rmase/mucon_lact_enz_CS"/>
</dbReference>
<evidence type="ECO:0000313" key="5">
    <source>
        <dbReference type="EMBL" id="MBJ7550301.1"/>
    </source>
</evidence>
<dbReference type="InterPro" id="IPR013341">
    <property type="entry name" value="Mandelate_racemase_N_dom"/>
</dbReference>
<dbReference type="Pfam" id="PF02746">
    <property type="entry name" value="MR_MLE_N"/>
    <property type="match status" value="1"/>
</dbReference>
<dbReference type="Gene3D" id="3.20.20.120">
    <property type="entry name" value="Enolase-like C-terminal domain"/>
    <property type="match status" value="1"/>
</dbReference>
<dbReference type="SFLD" id="SFLDS00001">
    <property type="entry name" value="Enolase"/>
    <property type="match status" value="1"/>
</dbReference>
<sequence length="391" mass="42442">MNSLAHANPVGSLLASETINATKMTLWLIENKLAMKRSQGIGSIENTNKRIVIRIDTDAGISGYGEAAPWPVFSGTTENTWNTLSNYFWPLLKGQNVFDIPKTIKRLKQTVVGNSEARAAIEMALYDIVGKASGLPIYQLLGGKVRDSIPFSFSLANPDLEADLRLAKSMYEEGSRIFKIKTGFVPDHRDDVKRVAKIRSTLPDDVDLRIDYNQGLQAFGAVAKLKEMEQFGLTFIEQPLKATDLEGMAELTRRIDTPILADESVFDPYAAMTGVQKRIGDAFSIKIMKSGGFVDAQKIAAIAEIANIPCYGGTLFEGAIALNAGAHLIAATENISLGCEFYMPKYVFSPEELEAEVNIVNGTVIPPSGAGLGLAIDEDVLGRTAVNTMSL</sequence>
<organism evidence="5 6">
    <name type="scientific">Marinomonas ostreistagni</name>
    <dbReference type="NCBI Taxonomy" id="359209"/>
    <lineage>
        <taxon>Bacteria</taxon>
        <taxon>Pseudomonadati</taxon>
        <taxon>Pseudomonadota</taxon>
        <taxon>Gammaproteobacteria</taxon>
        <taxon>Oceanospirillales</taxon>
        <taxon>Oceanospirillaceae</taxon>
        <taxon>Marinomonas</taxon>
    </lineage>
</organism>
<accession>A0ABS0Z9H4</accession>
<evidence type="ECO:0000256" key="1">
    <source>
        <dbReference type="ARBA" id="ARBA00008031"/>
    </source>
</evidence>
<reference evidence="5 6" key="1">
    <citation type="submission" date="2020-12" db="EMBL/GenBank/DDBJ databases">
        <title>Comparative genome analysis of fungal antagonists Marinomonas ostreistagni 398 and M. spartinae 468.</title>
        <authorList>
            <person name="Fields J.L."/>
            <person name="Mavrodi O.V."/>
            <person name="Biber P.D."/>
            <person name="Indest K.J."/>
            <person name="Mavrodi D.V."/>
        </authorList>
    </citation>
    <scope>NUCLEOTIDE SEQUENCE [LARGE SCALE GENOMIC DNA]</scope>
    <source>
        <strain evidence="5 6">USM7</strain>
    </source>
</reference>
<comment type="caution">
    <text evidence="5">The sequence shown here is derived from an EMBL/GenBank/DDBJ whole genome shotgun (WGS) entry which is preliminary data.</text>
</comment>
<evidence type="ECO:0000256" key="3">
    <source>
        <dbReference type="ARBA" id="ARBA00023235"/>
    </source>
</evidence>
<gene>
    <name evidence="5" type="ORF">JHD44_06380</name>
</gene>
<dbReference type="SUPFAM" id="SSF54826">
    <property type="entry name" value="Enolase N-terminal domain-like"/>
    <property type="match status" value="1"/>
</dbReference>
<dbReference type="PROSITE" id="PS00908">
    <property type="entry name" value="MR_MLE_1"/>
    <property type="match status" value="1"/>
</dbReference>
<keyword evidence="6" id="KW-1185">Reference proteome</keyword>
<dbReference type="InterPro" id="IPR013342">
    <property type="entry name" value="Mandelate_racemase_C"/>
</dbReference>
<keyword evidence="3" id="KW-0413">Isomerase</keyword>